<dbReference type="EMBL" id="MK500529">
    <property type="protein sequence ID" value="QBK91349.1"/>
    <property type="molecule type" value="Genomic_DNA"/>
</dbReference>
<name>A0A481Z8C2_9VIRU</name>
<sequence length="129" mass="14971">MDSTQISTSNSESTEGNFEYHSQLGREYQNTERVCQSVSFKISQYGGHQHRIDFDVLVTECQAIKEAMIFLSEPLDETYYDLIADDMFSERLPFELKRETYECRGDCLEDCRYIDSLTLIDGHLKIISS</sequence>
<protein>
    <submittedName>
        <fullName evidence="1">Uncharacterized protein</fullName>
    </submittedName>
</protein>
<evidence type="ECO:0000313" key="1">
    <source>
        <dbReference type="EMBL" id="QBK91349.1"/>
    </source>
</evidence>
<proteinExistence type="predicted"/>
<organism evidence="1">
    <name type="scientific">Pithovirus LCPAC202</name>
    <dbReference type="NCBI Taxonomy" id="2506592"/>
    <lineage>
        <taxon>Viruses</taxon>
        <taxon>Pithoviruses</taxon>
    </lineage>
</organism>
<reference evidence="1" key="1">
    <citation type="journal article" date="2019" name="MBio">
        <title>Virus Genomes from Deep Sea Sediments Expand the Ocean Megavirome and Support Independent Origins of Viral Gigantism.</title>
        <authorList>
            <person name="Backstrom D."/>
            <person name="Yutin N."/>
            <person name="Jorgensen S.L."/>
            <person name="Dharamshi J."/>
            <person name="Homa F."/>
            <person name="Zaremba-Niedwiedzka K."/>
            <person name="Spang A."/>
            <person name="Wolf Y.I."/>
            <person name="Koonin E.V."/>
            <person name="Ettema T.J."/>
        </authorList>
    </citation>
    <scope>NUCLEOTIDE SEQUENCE</scope>
</reference>
<accession>A0A481Z8C2</accession>
<gene>
    <name evidence="1" type="ORF">LCPAC202_03230</name>
</gene>